<feature type="chain" id="PRO_5002261550" description="Secreted protein" evidence="1">
    <location>
        <begin position="18"/>
        <end position="197"/>
    </location>
</feature>
<evidence type="ECO:0000313" key="2">
    <source>
        <dbReference type="EnsemblPlants" id="OBART02G29300.1"/>
    </source>
</evidence>
<dbReference type="PANTHER" id="PTHR31045">
    <property type="entry name" value="PLAC8 FAMILY PROTEIN-RELATED"/>
    <property type="match status" value="1"/>
</dbReference>
<accession>A0A0D3F9E4</accession>
<dbReference type="STRING" id="65489.A0A0D3F9E4"/>
<dbReference type="Gramene" id="OBART02G29300.1">
    <property type="protein sequence ID" value="OBART02G29300.1"/>
    <property type="gene ID" value="OBART02G29300"/>
</dbReference>
<dbReference type="GO" id="GO:0009975">
    <property type="term" value="F:cyclase activity"/>
    <property type="evidence" value="ECO:0007669"/>
    <property type="project" value="TreeGrafter"/>
</dbReference>
<dbReference type="EnsemblPlants" id="OBART02G29300.1">
    <property type="protein sequence ID" value="OBART02G29300.1"/>
    <property type="gene ID" value="OBART02G29300"/>
</dbReference>
<keyword evidence="3" id="KW-1185">Reference proteome</keyword>
<evidence type="ECO:0000256" key="1">
    <source>
        <dbReference type="SAM" id="SignalP"/>
    </source>
</evidence>
<protein>
    <recommendedName>
        <fullName evidence="4">Secreted protein</fullName>
    </recommendedName>
</protein>
<dbReference type="AlphaFoldDB" id="A0A0D3F9E4"/>
<reference evidence="2" key="1">
    <citation type="journal article" date="2009" name="Rice">
        <title>De Novo Next Generation Sequencing of Plant Genomes.</title>
        <authorList>
            <person name="Rounsley S."/>
            <person name="Marri P.R."/>
            <person name="Yu Y."/>
            <person name="He R."/>
            <person name="Sisneros N."/>
            <person name="Goicoechea J.L."/>
            <person name="Lee S.J."/>
            <person name="Angelova A."/>
            <person name="Kudrna D."/>
            <person name="Luo M."/>
            <person name="Affourtit J."/>
            <person name="Desany B."/>
            <person name="Knight J."/>
            <person name="Niazi F."/>
            <person name="Egholm M."/>
            <person name="Wing R.A."/>
        </authorList>
    </citation>
    <scope>NUCLEOTIDE SEQUENCE [LARGE SCALE GENOMIC DNA]</scope>
    <source>
        <strain evidence="2">cv. IRGC 105608</strain>
    </source>
</reference>
<dbReference type="eggNOG" id="ENOG502RHKK">
    <property type="taxonomic scope" value="Eukaryota"/>
</dbReference>
<sequence length="197" mass="21953">MWAPHAILSLFFLPSFSLLSVQERVDEATQHHGDSDAGVQRPGEGHRVVPLCLDRADLSRHHEQPKHHTLLVPSKESATKVYIVGICSASPSPFNAAVTAICIAPCTQKHVNHGGARQVQHAKIFHHLVLLLRWRPGTSDDREEIHKVYCKDCAPRPHDHAHMLVVAVLLHVTCSAQYFCCALFWSYACKGRLGWAP</sequence>
<evidence type="ECO:0000313" key="3">
    <source>
        <dbReference type="Proteomes" id="UP000026960"/>
    </source>
</evidence>
<dbReference type="PaxDb" id="65489-OBART02G29300.1"/>
<dbReference type="GO" id="GO:0051762">
    <property type="term" value="P:sesquiterpene biosynthetic process"/>
    <property type="evidence" value="ECO:0007669"/>
    <property type="project" value="TreeGrafter"/>
</dbReference>
<keyword evidence="1" id="KW-0732">Signal</keyword>
<dbReference type="Proteomes" id="UP000026960">
    <property type="component" value="Chromosome 2"/>
</dbReference>
<dbReference type="PANTHER" id="PTHR31045:SF19">
    <property type="entry name" value="OS03G0299800 PROTEIN"/>
    <property type="match status" value="1"/>
</dbReference>
<dbReference type="HOGENOM" id="CLU_1386069_0_0_1"/>
<reference evidence="2" key="2">
    <citation type="submission" date="2015-03" db="UniProtKB">
        <authorList>
            <consortium name="EnsemblPlants"/>
        </authorList>
    </citation>
    <scope>IDENTIFICATION</scope>
</reference>
<feature type="signal peptide" evidence="1">
    <location>
        <begin position="1"/>
        <end position="17"/>
    </location>
</feature>
<evidence type="ECO:0008006" key="4">
    <source>
        <dbReference type="Google" id="ProtNLM"/>
    </source>
</evidence>
<proteinExistence type="predicted"/>
<name>A0A0D3F9E4_9ORYZ</name>
<organism evidence="2">
    <name type="scientific">Oryza barthii</name>
    <dbReference type="NCBI Taxonomy" id="65489"/>
    <lineage>
        <taxon>Eukaryota</taxon>
        <taxon>Viridiplantae</taxon>
        <taxon>Streptophyta</taxon>
        <taxon>Embryophyta</taxon>
        <taxon>Tracheophyta</taxon>
        <taxon>Spermatophyta</taxon>
        <taxon>Magnoliopsida</taxon>
        <taxon>Liliopsida</taxon>
        <taxon>Poales</taxon>
        <taxon>Poaceae</taxon>
        <taxon>BOP clade</taxon>
        <taxon>Oryzoideae</taxon>
        <taxon>Oryzeae</taxon>
        <taxon>Oryzinae</taxon>
        <taxon>Oryza</taxon>
    </lineage>
</organism>